<dbReference type="InterPro" id="IPR053195">
    <property type="entry name" value="Bax-like"/>
</dbReference>
<name>W7QUW9_9ALTE</name>
<gene>
    <name evidence="4" type="ORF">DS2_03480</name>
</gene>
<protein>
    <recommendedName>
        <fullName evidence="3">Mannosyl-glycoprotein endo-beta-N-acetylglucosamidase-like domain-containing protein</fullName>
    </recommendedName>
</protein>
<feature type="coiled-coil region" evidence="1">
    <location>
        <begin position="82"/>
        <end position="109"/>
    </location>
</feature>
<accession>W7QUW9</accession>
<dbReference type="PATRIC" id="fig|1328313.3.peg.721"/>
<dbReference type="PANTHER" id="PTHR40572">
    <property type="entry name" value="PROTEIN BAX"/>
    <property type="match status" value="1"/>
</dbReference>
<feature type="domain" description="Mannosyl-glycoprotein endo-beta-N-acetylglucosamidase-like" evidence="3">
    <location>
        <begin position="144"/>
        <end position="266"/>
    </location>
</feature>
<proteinExistence type="predicted"/>
<evidence type="ECO:0000259" key="3">
    <source>
        <dbReference type="Pfam" id="PF01832"/>
    </source>
</evidence>
<keyword evidence="5" id="KW-1185">Reference proteome</keyword>
<evidence type="ECO:0000256" key="1">
    <source>
        <dbReference type="SAM" id="Coils"/>
    </source>
</evidence>
<dbReference type="EMBL" id="ARZY01000004">
    <property type="protein sequence ID" value="EWH11538.1"/>
    <property type="molecule type" value="Genomic_DNA"/>
</dbReference>
<evidence type="ECO:0000256" key="2">
    <source>
        <dbReference type="SAM" id="Phobius"/>
    </source>
</evidence>
<keyword evidence="2" id="KW-0472">Membrane</keyword>
<dbReference type="Gene3D" id="1.10.530.10">
    <property type="match status" value="1"/>
</dbReference>
<feature type="transmembrane region" description="Helical" evidence="2">
    <location>
        <begin position="6"/>
        <end position="24"/>
    </location>
</feature>
<dbReference type="eggNOG" id="COG2992">
    <property type="taxonomic scope" value="Bacteria"/>
</dbReference>
<sequence>MFKFDNIFFNSLLIAIAVLLLIDFTTDINKSGRQTSEDTDPEAPYSLLDEDIKLPSSKPSFKKYPAGGQRKKVFFDYFLPIVKHTNQQLLKLRARLVELEQIKTDLTNQQVRFVKKTADKYGLDVFSIENEQDWQVLIRRVDLVPPSLALAQAANESAWGTSRFALQGNNFFGQWCFKKGCGLVPLSRGEEQTHEVAKFSSPQHSVERYIHNLNTHPAYTQLRIMREKLRRQQNSITGIKLSEGLMKYSERGEAYIEELQEMIRFNKLDRLDR</sequence>
<keyword evidence="2" id="KW-0812">Transmembrane</keyword>
<dbReference type="OrthoDB" id="9788155at2"/>
<dbReference type="AlphaFoldDB" id="W7QUW9"/>
<keyword evidence="2" id="KW-1133">Transmembrane helix</keyword>
<dbReference type="PANTHER" id="PTHR40572:SF1">
    <property type="entry name" value="PROTEIN BAX"/>
    <property type="match status" value="1"/>
</dbReference>
<dbReference type="STRING" id="1328313.DS2_03480"/>
<comment type="caution">
    <text evidence="4">The sequence shown here is derived from an EMBL/GenBank/DDBJ whole genome shotgun (WGS) entry which is preliminary data.</text>
</comment>
<dbReference type="RefSeq" id="WP_035013250.1">
    <property type="nucleotide sequence ID" value="NZ_ARZY01000004.1"/>
</dbReference>
<evidence type="ECO:0000313" key="4">
    <source>
        <dbReference type="EMBL" id="EWH11538.1"/>
    </source>
</evidence>
<keyword evidence="1" id="KW-0175">Coiled coil</keyword>
<dbReference type="InterPro" id="IPR002901">
    <property type="entry name" value="MGlyc_endo_b_GlcNAc-like_dom"/>
</dbReference>
<dbReference type="Pfam" id="PF01832">
    <property type="entry name" value="Glucosaminidase"/>
    <property type="match status" value="1"/>
</dbReference>
<organism evidence="4 5">
    <name type="scientific">Catenovulum agarivorans DS-2</name>
    <dbReference type="NCBI Taxonomy" id="1328313"/>
    <lineage>
        <taxon>Bacteria</taxon>
        <taxon>Pseudomonadati</taxon>
        <taxon>Pseudomonadota</taxon>
        <taxon>Gammaproteobacteria</taxon>
        <taxon>Alteromonadales</taxon>
        <taxon>Alteromonadaceae</taxon>
        <taxon>Catenovulum</taxon>
    </lineage>
</organism>
<dbReference type="GO" id="GO:0004040">
    <property type="term" value="F:amidase activity"/>
    <property type="evidence" value="ECO:0007669"/>
    <property type="project" value="InterPro"/>
</dbReference>
<reference evidence="4 5" key="1">
    <citation type="journal article" date="2014" name="Genome Announc.">
        <title>Draft Genome Sequence of the Agar-Degrading Bacterium Catenovulum sp. Strain DS-2, Isolated from Intestines of Haliotis diversicolor.</title>
        <authorList>
            <person name="Shan D."/>
            <person name="Li X."/>
            <person name="Gu Z."/>
            <person name="Wei G."/>
            <person name="Gao Z."/>
            <person name="Shao Z."/>
        </authorList>
    </citation>
    <scope>NUCLEOTIDE SEQUENCE [LARGE SCALE GENOMIC DNA]</scope>
    <source>
        <strain evidence="4 5">DS-2</strain>
    </source>
</reference>
<dbReference type="Proteomes" id="UP000019276">
    <property type="component" value="Unassembled WGS sequence"/>
</dbReference>
<evidence type="ECO:0000313" key="5">
    <source>
        <dbReference type="Proteomes" id="UP000019276"/>
    </source>
</evidence>